<evidence type="ECO:0000256" key="2">
    <source>
        <dbReference type="ARBA" id="ARBA00022581"/>
    </source>
</evidence>
<dbReference type="Gene3D" id="2.60.175.20">
    <property type="entry name" value="Major capsid L1 (late) superfamily, Papillomavirus"/>
    <property type="match status" value="1"/>
</dbReference>
<keyword evidence="3 7" id="KW-1161">Viral attachment to host cell</keyword>
<keyword evidence="7" id="KW-1164">Virus endocytosis by host</keyword>
<keyword evidence="2 7" id="KW-0945">Host-virus interaction</keyword>
<dbReference type="Proteomes" id="UP000052093">
    <property type="component" value="Segment"/>
</dbReference>
<keyword evidence="7" id="KW-1162">Viral penetration into host cytoplasm</keyword>
<dbReference type="RefSeq" id="YP_008992244.1">
    <property type="nucleotide sequence ID" value="NC_023178.1"/>
</dbReference>
<dbReference type="GO" id="GO:0019062">
    <property type="term" value="P:virion attachment to host cell"/>
    <property type="evidence" value="ECO:0007669"/>
    <property type="project" value="UniProtKB-UniRule"/>
</dbReference>
<evidence type="ECO:0000256" key="1">
    <source>
        <dbReference type="ARBA" id="ARBA00022561"/>
    </source>
</evidence>
<comment type="subunit">
    <text evidence="7">Self-assembles into homopentamers. The capsid has an icosahedral symmetry and consists of 72 capsomers, with each capsomer being a pentamer of L1. Interacts with the minor capsid protein L2; this interaction is necessary for viral genome encapsidation. Interacts with protein E2; this interaction enhances E2-dependent replication and transcription activation.</text>
</comment>
<dbReference type="InterPro" id="IPR002210">
    <property type="entry name" value="Capsid_L1_Papillomavir"/>
</dbReference>
<dbReference type="InterPro" id="IPR011222">
    <property type="entry name" value="dsDNA_vir_gr_I_capsid"/>
</dbReference>
<dbReference type="GO" id="GO:0039620">
    <property type="term" value="C:T=7 icosahedral viral capsid"/>
    <property type="evidence" value="ECO:0007669"/>
    <property type="project" value="UniProtKB-UniRule"/>
</dbReference>
<feature type="disulfide bond" description="Interchain (with Cys-441)" evidence="7">
    <location>
        <position position="183"/>
    </location>
</feature>
<keyword evidence="1 7" id="KW-0167">Capsid protein</keyword>
<reference evidence="10 11" key="1">
    <citation type="journal article" date="2014" name="Vet. Microbiol.">
        <title>Characterization of the North American beaver (Castor canadensis) papillomavirus genome.</title>
        <authorList>
            <person name="Rogovskyy A.S."/>
            <person name="Chen Z."/>
            <person name="Burk R.D."/>
            <person name="Bankhead T."/>
        </authorList>
    </citation>
    <scope>NUCLEOTIDE SEQUENCE [LARGE SCALE GENOMIC DNA]</scope>
    <source>
        <strain evidence="10">CcanPV1</strain>
    </source>
</reference>
<dbReference type="SUPFAM" id="SSF88648">
    <property type="entry name" value="Group I dsDNA viruses"/>
    <property type="match status" value="1"/>
</dbReference>
<keyword evidence="4 7" id="KW-0946">Virion</keyword>
<evidence type="ECO:0000313" key="10">
    <source>
        <dbReference type="EMBL" id="AGV05018.1"/>
    </source>
</evidence>
<keyword evidence="5 7" id="KW-0426">Late protein</keyword>
<comment type="subcellular location">
    <subcellularLocation>
        <location evidence="7">Virion</location>
    </subcellularLocation>
    <subcellularLocation>
        <location evidence="7">Host nucleus</location>
    </subcellularLocation>
</comment>
<keyword evidence="7" id="KW-1015">Disulfide bond</keyword>
<name>V9P7V6_9PAPI</name>
<keyword evidence="8" id="KW-1145">T=7 icosahedral capsid protein</keyword>
<feature type="region of interest" description="Disordered" evidence="9">
    <location>
        <begin position="497"/>
        <end position="516"/>
    </location>
</feature>
<dbReference type="SMR" id="V9P7V6"/>
<organism evidence="10 11">
    <name type="scientific">Castor canadensis papillomavirus 1</name>
    <dbReference type="NCBI Taxonomy" id="1352235"/>
    <lineage>
        <taxon>Viruses</taxon>
        <taxon>Monodnaviria</taxon>
        <taxon>Shotokuvirae</taxon>
        <taxon>Cossaviricota</taxon>
        <taxon>Papovaviricetes</taxon>
        <taxon>Zurhausenvirales</taxon>
        <taxon>Papillomaviridae</taxon>
        <taxon>Firstpapillomavirinae</taxon>
        <taxon>Dyosigmapapillomavirus</taxon>
        <taxon>Dyosigmapapillomavirus 1</taxon>
    </lineage>
</organism>
<evidence type="ECO:0000256" key="9">
    <source>
        <dbReference type="SAM" id="MobiDB-lite"/>
    </source>
</evidence>
<protein>
    <recommendedName>
        <fullName evidence="7 8">Major capsid protein L1</fullName>
    </recommendedName>
</protein>
<dbReference type="GO" id="GO:0005198">
    <property type="term" value="F:structural molecule activity"/>
    <property type="evidence" value="ECO:0007669"/>
    <property type="project" value="UniProtKB-UniRule"/>
</dbReference>
<dbReference type="Pfam" id="PF00500">
    <property type="entry name" value="Late_protein_L1"/>
    <property type="match status" value="1"/>
</dbReference>
<dbReference type="EMBL" id="KC020689">
    <property type="protein sequence ID" value="AGV05018.1"/>
    <property type="molecule type" value="Genomic_DNA"/>
</dbReference>
<dbReference type="KEGG" id="vg:18126065"/>
<dbReference type="PRINTS" id="PR00865">
    <property type="entry name" value="HPVCAPSIDL1"/>
</dbReference>
<dbReference type="OrthoDB" id="5037at10239"/>
<keyword evidence="11" id="KW-1185">Reference proteome</keyword>
<evidence type="ECO:0000256" key="5">
    <source>
        <dbReference type="ARBA" id="ARBA00022921"/>
    </source>
</evidence>
<dbReference type="GO" id="GO:0075509">
    <property type="term" value="P:endocytosis involved in viral entry into host cell"/>
    <property type="evidence" value="ECO:0007669"/>
    <property type="project" value="UniProtKB-KW"/>
</dbReference>
<dbReference type="HAMAP" id="MF_04002">
    <property type="entry name" value="PPV_L1"/>
    <property type="match status" value="1"/>
</dbReference>
<accession>V9P7V6</accession>
<keyword evidence="7" id="KW-1048">Host nucleus</keyword>
<sequence>MIVLQMAVWLPAQNKFYLPPQPVSKIFNTDTYVTRTNIFYHASTDRLLTVGHPFYEVTKSVAGENTVTVPKVSPNQYRVFRVRFPDPNRFAFGDKNIFDPEKERLVWACRGLEISRGQPLGVSITGHPLFNRFDDVENTGKYNSGHSTGDNRQNIAFDPKQVQMFMVGCIPATGEHWSKAQRCAGAAYEAGDCPPIELTNSVIEDGDMVDIGLGALDFRTLQLNRSDAPLDIVNSVCKYPDYIKMGKDPFGDALFFYARREQLYARHMFSRAGLNDSEAVPSELYLPAKEGQAQKTIATDNYFITPSGSLVSSDAQIFNRAYWLQRAQGQNNGIAWENQLFVTVADNTRGTIMSINTPQQQNGSPTDYDAGSFKEYLRHTEEFELQFIMQLCKVTLTPEHLSYVHAFNPDVIESWQLLVGNLPSSSIEDQYRYINSLATKCPDAIVSSERKDPFANYKFWDVDLTDKMSDQLDQYALGRKFLFQSGLRQTDTRAAKVKAMRTGSSTSRPAKRRKRL</sequence>
<evidence type="ECO:0000256" key="3">
    <source>
        <dbReference type="ARBA" id="ARBA00022804"/>
    </source>
</evidence>
<evidence type="ECO:0000256" key="4">
    <source>
        <dbReference type="ARBA" id="ARBA00022844"/>
    </source>
</evidence>
<dbReference type="InterPro" id="IPR036973">
    <property type="entry name" value="Capsid_L1_sf_Papillomavir"/>
</dbReference>
<dbReference type="GeneID" id="18126065"/>
<proteinExistence type="inferred from homology"/>
<evidence type="ECO:0000256" key="8">
    <source>
        <dbReference type="RuleBase" id="RU361248"/>
    </source>
</evidence>
<feature type="disulfide bond" description="Interchain (with Cys-183)" evidence="7">
    <location>
        <position position="441"/>
    </location>
</feature>
<evidence type="ECO:0000256" key="6">
    <source>
        <dbReference type="ARBA" id="ARBA00023296"/>
    </source>
</evidence>
<evidence type="ECO:0000313" key="11">
    <source>
        <dbReference type="Proteomes" id="UP000052093"/>
    </source>
</evidence>
<dbReference type="GO" id="GO:0042025">
    <property type="term" value="C:host cell nucleus"/>
    <property type="evidence" value="ECO:0007669"/>
    <property type="project" value="UniProtKB-SubCell"/>
</dbReference>
<comment type="function">
    <text evidence="7 8">Forms an icosahedral capsid with a T=7 symmetry and a 50 nm diameter. The capsid is composed of 72 pentamers linked to each other by disulfide bonds and associated with L2 proteins. Binds to heparan sulfate proteoglycans on cell surface of basal layer keratinocytes to provide initial virion attachment. This binding mediates a conformational change in the virus capsid that facilitates efficient infection. The virion enters the host cell via endocytosis. During virus trafficking, L1 protein dissociates from the viral DNA and the genomic DNA is released to the host nucleus. The virion assembly takes place within the cell nucleus. Encapsulates the genomic DNA together with protein L2.</text>
</comment>
<keyword evidence="6 7" id="KW-1160">Virus entry into host cell</keyword>
<comment type="similarity">
    <text evidence="7 8">Belongs to the papillomaviridae L1 protein family.</text>
</comment>
<evidence type="ECO:0000256" key="7">
    <source>
        <dbReference type="HAMAP-Rule" id="MF_04002"/>
    </source>
</evidence>
<gene>
    <name evidence="7 8" type="primary">L1</name>
</gene>